<keyword evidence="4" id="KW-1133">Transmembrane helix</keyword>
<reference evidence="10" key="1">
    <citation type="journal article" date="2023" name="Mol. Phylogenet. Evol.">
        <title>Genome-scale phylogeny and comparative genomics of the fungal order Sordariales.</title>
        <authorList>
            <person name="Hensen N."/>
            <person name="Bonometti L."/>
            <person name="Westerberg I."/>
            <person name="Brannstrom I.O."/>
            <person name="Guillou S."/>
            <person name="Cros-Aarteil S."/>
            <person name="Calhoun S."/>
            <person name="Haridas S."/>
            <person name="Kuo A."/>
            <person name="Mondo S."/>
            <person name="Pangilinan J."/>
            <person name="Riley R."/>
            <person name="LaButti K."/>
            <person name="Andreopoulos B."/>
            <person name="Lipzen A."/>
            <person name="Chen C."/>
            <person name="Yan M."/>
            <person name="Daum C."/>
            <person name="Ng V."/>
            <person name="Clum A."/>
            <person name="Steindorff A."/>
            <person name="Ohm R.A."/>
            <person name="Martin F."/>
            <person name="Silar P."/>
            <person name="Natvig D.O."/>
            <person name="Lalanne C."/>
            <person name="Gautier V."/>
            <person name="Ament-Velasquez S.L."/>
            <person name="Kruys A."/>
            <person name="Hutchinson M.I."/>
            <person name="Powell A.J."/>
            <person name="Barry K."/>
            <person name="Miller A.N."/>
            <person name="Grigoriev I.V."/>
            <person name="Debuchy R."/>
            <person name="Gladieux P."/>
            <person name="Hiltunen Thoren M."/>
            <person name="Johannesson H."/>
        </authorList>
    </citation>
    <scope>NUCLEOTIDE SEQUENCE</scope>
    <source>
        <strain evidence="10">FGSC 1904</strain>
    </source>
</reference>
<comment type="similarity">
    <text evidence="8">Belongs to the ustYa family.</text>
</comment>
<evidence type="ECO:0000256" key="1">
    <source>
        <dbReference type="ARBA" id="ARBA00004167"/>
    </source>
</evidence>
<keyword evidence="6" id="KW-0472">Membrane</keyword>
<dbReference type="Pfam" id="PF11807">
    <property type="entry name" value="UstYa"/>
    <property type="match status" value="1"/>
</dbReference>
<evidence type="ECO:0000313" key="11">
    <source>
        <dbReference type="Proteomes" id="UP001281003"/>
    </source>
</evidence>
<dbReference type="Proteomes" id="UP001281003">
    <property type="component" value="Unassembled WGS sequence"/>
</dbReference>
<dbReference type="GO" id="GO:0043386">
    <property type="term" value="P:mycotoxin biosynthetic process"/>
    <property type="evidence" value="ECO:0007669"/>
    <property type="project" value="InterPro"/>
</dbReference>
<comment type="pathway">
    <text evidence="2">Mycotoxin biosynthesis.</text>
</comment>
<feature type="compositionally biased region" description="Polar residues" evidence="9">
    <location>
        <begin position="1"/>
        <end position="14"/>
    </location>
</feature>
<keyword evidence="7" id="KW-0325">Glycoprotein</keyword>
<proteinExistence type="inferred from homology"/>
<comment type="subcellular location">
    <subcellularLocation>
        <location evidence="1">Membrane</location>
        <topology evidence="1">Single-pass membrane protein</topology>
    </subcellularLocation>
</comment>
<feature type="region of interest" description="Disordered" evidence="9">
    <location>
        <begin position="1"/>
        <end position="48"/>
    </location>
</feature>
<dbReference type="GO" id="GO:0016020">
    <property type="term" value="C:membrane"/>
    <property type="evidence" value="ECO:0007669"/>
    <property type="project" value="UniProtKB-SubCell"/>
</dbReference>
<organism evidence="10 11">
    <name type="scientific">Sordaria brevicollis</name>
    <dbReference type="NCBI Taxonomy" id="83679"/>
    <lineage>
        <taxon>Eukaryota</taxon>
        <taxon>Fungi</taxon>
        <taxon>Dikarya</taxon>
        <taxon>Ascomycota</taxon>
        <taxon>Pezizomycotina</taxon>
        <taxon>Sordariomycetes</taxon>
        <taxon>Sordariomycetidae</taxon>
        <taxon>Sordariales</taxon>
        <taxon>Sordariaceae</taxon>
        <taxon>Sordaria</taxon>
    </lineage>
</organism>
<reference evidence="10" key="2">
    <citation type="submission" date="2023-07" db="EMBL/GenBank/DDBJ databases">
        <authorList>
            <consortium name="Lawrence Berkeley National Laboratory"/>
            <person name="Haridas S."/>
            <person name="Hensen N."/>
            <person name="Bonometti L."/>
            <person name="Westerberg I."/>
            <person name="Brannstrom I.O."/>
            <person name="Guillou S."/>
            <person name="Cros-Aarteil S."/>
            <person name="Calhoun S."/>
            <person name="Kuo A."/>
            <person name="Mondo S."/>
            <person name="Pangilinan J."/>
            <person name="Riley R."/>
            <person name="LaButti K."/>
            <person name="Andreopoulos B."/>
            <person name="Lipzen A."/>
            <person name="Chen C."/>
            <person name="Yanf M."/>
            <person name="Daum C."/>
            <person name="Ng V."/>
            <person name="Clum A."/>
            <person name="Steindorff A."/>
            <person name="Ohm R."/>
            <person name="Martin F."/>
            <person name="Silar P."/>
            <person name="Natvig D."/>
            <person name="Lalanne C."/>
            <person name="Gautier V."/>
            <person name="Ament-velasquez S.L."/>
            <person name="Kruys A."/>
            <person name="Hutchinson M.I."/>
            <person name="Powell A.J."/>
            <person name="Barry K."/>
            <person name="Miller A.N."/>
            <person name="Grigoriev I.V."/>
            <person name="Debuchy R."/>
            <person name="Gladieux P."/>
            <person name="Thoren M.H."/>
            <person name="Johannesson H."/>
        </authorList>
    </citation>
    <scope>NUCLEOTIDE SEQUENCE</scope>
    <source>
        <strain evidence="10">FGSC 1904</strain>
    </source>
</reference>
<keyword evidence="11" id="KW-1185">Reference proteome</keyword>
<evidence type="ECO:0000256" key="6">
    <source>
        <dbReference type="ARBA" id="ARBA00023136"/>
    </source>
</evidence>
<dbReference type="PANTHER" id="PTHR33365">
    <property type="entry name" value="YALI0B05434P"/>
    <property type="match status" value="1"/>
</dbReference>
<dbReference type="PANTHER" id="PTHR33365:SF4">
    <property type="entry name" value="CYCLOCHLOROTINE BIOSYNTHESIS PROTEIN O"/>
    <property type="match status" value="1"/>
</dbReference>
<evidence type="ECO:0000256" key="7">
    <source>
        <dbReference type="ARBA" id="ARBA00023180"/>
    </source>
</evidence>
<evidence type="ECO:0000256" key="8">
    <source>
        <dbReference type="ARBA" id="ARBA00035112"/>
    </source>
</evidence>
<sequence>MTTRFLPDFSSTKSKPYFSLPQAEDGSTEPLHPHPHEKSQQQPRPSRLASVFPSTGLTFWIFMSLFFASTTTWLTAELHAVRKHGSFEGGFREELDAAKHLIEVKTIPFGGSPRFKDDGTEFVPEAEDGEEHEAYVGTPRREIDHNWALLHWGRFFLLTEEEAKGAWGDEYKEFWSPQHGGYVAALEVMHTLHCLDHIRKAFYPEHYPIDSEIHGVLHRDHCLDHLRQTVMCQADLTPIPSRYYKALGQNYIDSDRPHTCRDFGKIREWVSERFNGSLRVLPAPGTVVKDEWRIPGGPSGGVMGMHGHHGHGGHGGDDSEGHGEHGKHEGQEEYERRDEEGGKGVKGGHVPPALGQDV</sequence>
<dbReference type="AlphaFoldDB" id="A0AAE0PJ12"/>
<evidence type="ECO:0000256" key="9">
    <source>
        <dbReference type="SAM" id="MobiDB-lite"/>
    </source>
</evidence>
<dbReference type="EMBL" id="JAUTDP010000003">
    <property type="protein sequence ID" value="KAK3400722.1"/>
    <property type="molecule type" value="Genomic_DNA"/>
</dbReference>
<evidence type="ECO:0000313" key="10">
    <source>
        <dbReference type="EMBL" id="KAK3400722.1"/>
    </source>
</evidence>
<evidence type="ECO:0000256" key="2">
    <source>
        <dbReference type="ARBA" id="ARBA00004685"/>
    </source>
</evidence>
<gene>
    <name evidence="10" type="ORF">B0T20DRAFT_494706</name>
</gene>
<comment type="caution">
    <text evidence="10">The sequence shown here is derived from an EMBL/GenBank/DDBJ whole genome shotgun (WGS) entry which is preliminary data.</text>
</comment>
<evidence type="ECO:0000256" key="4">
    <source>
        <dbReference type="ARBA" id="ARBA00022989"/>
    </source>
</evidence>
<protein>
    <submittedName>
        <fullName evidence="10">Uncharacterized protein</fullName>
    </submittedName>
</protein>
<feature type="region of interest" description="Disordered" evidence="9">
    <location>
        <begin position="295"/>
        <end position="358"/>
    </location>
</feature>
<feature type="compositionally biased region" description="Basic and acidic residues" evidence="9">
    <location>
        <begin position="314"/>
        <end position="343"/>
    </location>
</feature>
<name>A0AAE0PJ12_SORBR</name>
<keyword evidence="3" id="KW-0812">Transmembrane</keyword>
<keyword evidence="5" id="KW-0843">Virulence</keyword>
<evidence type="ECO:0000256" key="5">
    <source>
        <dbReference type="ARBA" id="ARBA00023026"/>
    </source>
</evidence>
<accession>A0AAE0PJ12</accession>
<dbReference type="InterPro" id="IPR021765">
    <property type="entry name" value="UstYa-like"/>
</dbReference>
<evidence type="ECO:0000256" key="3">
    <source>
        <dbReference type="ARBA" id="ARBA00022692"/>
    </source>
</evidence>